<keyword evidence="1" id="KW-0812">Transmembrane</keyword>
<accession>A0A3M0CYP4</accession>
<reference evidence="3" key="3">
    <citation type="submission" date="2018-10" db="EMBL/GenBank/DDBJ databases">
        <authorList>
            <person name="Whitman W."/>
            <person name="Huntemann M."/>
            <person name="Clum A."/>
            <person name="Pillay M."/>
            <person name="Palaniappan K."/>
            <person name="Varghese N."/>
            <person name="Mikhailova N."/>
            <person name="Stamatis D."/>
            <person name="Reddy T."/>
            <person name="Daum C."/>
            <person name="Shapiro N."/>
            <person name="Ivanova N."/>
            <person name="Kyrpides N."/>
            <person name="Woyke T."/>
        </authorList>
    </citation>
    <scope>NUCLEOTIDE SEQUENCE</scope>
    <source>
        <strain evidence="3">CGMCC 1.10124</strain>
    </source>
</reference>
<evidence type="ECO:0000256" key="1">
    <source>
        <dbReference type="SAM" id="Phobius"/>
    </source>
</evidence>
<proteinExistence type="predicted"/>
<dbReference type="RefSeq" id="WP_121920842.1">
    <property type="nucleotide sequence ID" value="NZ_CP034145.1"/>
</dbReference>
<reference evidence="3 4" key="1">
    <citation type="journal article" date="2015" name="Stand. Genomic Sci.">
        <title>Genomic Encyclopedia of Bacterial and Archaeal Type Strains, Phase III: the genomes of soil and plant-associated and newly described type strains.</title>
        <authorList>
            <person name="Whitman W.B."/>
            <person name="Woyke T."/>
            <person name="Klenk H.P."/>
            <person name="Zhou Y."/>
            <person name="Lilburn T.G."/>
            <person name="Beck B.J."/>
            <person name="De Vos P."/>
            <person name="Vandamme P."/>
            <person name="Eisen J.A."/>
            <person name="Garrity G."/>
            <person name="Hugenholtz P."/>
            <person name="Kyrpides N.C."/>
        </authorList>
    </citation>
    <scope>NUCLEOTIDE SEQUENCE [LARGE SCALE GENOMIC DNA]</scope>
    <source>
        <strain evidence="3 4">CGMCC 1.10124</strain>
    </source>
</reference>
<dbReference type="EMBL" id="REFS01000004">
    <property type="protein sequence ID" value="RMB13785.1"/>
    <property type="molecule type" value="Genomic_DNA"/>
</dbReference>
<keyword evidence="5" id="KW-1185">Reference proteome</keyword>
<organism evidence="3 4">
    <name type="scientific">Haloplanus aerogenes</name>
    <dbReference type="NCBI Taxonomy" id="660522"/>
    <lineage>
        <taxon>Archaea</taxon>
        <taxon>Methanobacteriati</taxon>
        <taxon>Methanobacteriota</taxon>
        <taxon>Stenosarchaea group</taxon>
        <taxon>Halobacteria</taxon>
        <taxon>Halobacteriales</taxon>
        <taxon>Haloferacaceae</taxon>
        <taxon>Haloplanus</taxon>
    </lineage>
</organism>
<gene>
    <name evidence="3" type="ORF">ATH50_2226</name>
    <name evidence="2" type="ORF">DU502_06265</name>
</gene>
<evidence type="ECO:0000313" key="2">
    <source>
        <dbReference type="EMBL" id="AZH24998.1"/>
    </source>
</evidence>
<feature type="transmembrane region" description="Helical" evidence="1">
    <location>
        <begin position="79"/>
        <end position="104"/>
    </location>
</feature>
<keyword evidence="1" id="KW-0472">Membrane</keyword>
<dbReference type="Proteomes" id="UP000277326">
    <property type="component" value="Unassembled WGS sequence"/>
</dbReference>
<sequence length="113" mass="11866">MTPVVLLGSFVAPLVAGLVYLDATRRNFSRSVRLRWTVGVALVSVGGFLLPLFVGDALVRAYLLWTKPAPVVTSPLERLGLHAAVGLAVTGVALVGYGIGTVAVRRRGGPSDR</sequence>
<evidence type="ECO:0000313" key="5">
    <source>
        <dbReference type="Proteomes" id="UP000282007"/>
    </source>
</evidence>
<name>A0A3M0CYP4_9EURY</name>
<dbReference type="EMBL" id="CP034145">
    <property type="protein sequence ID" value="AZH24998.1"/>
    <property type="molecule type" value="Genomic_DNA"/>
</dbReference>
<feature type="transmembrane region" description="Helical" evidence="1">
    <location>
        <begin position="6"/>
        <end position="24"/>
    </location>
</feature>
<evidence type="ECO:0000313" key="3">
    <source>
        <dbReference type="EMBL" id="RMB13785.1"/>
    </source>
</evidence>
<dbReference type="KEGG" id="haer:DU502_06265"/>
<protein>
    <submittedName>
        <fullName evidence="3">Uncharacterized protein</fullName>
    </submittedName>
</protein>
<dbReference type="AlphaFoldDB" id="A0A3M0CYP4"/>
<dbReference type="GeneID" id="38470873"/>
<reference evidence="2 5" key="2">
    <citation type="submission" date="2018-07" db="EMBL/GenBank/DDBJ databases">
        <title>Genome sequences of Haloplanus aerogenes JCM 16430T.</title>
        <authorList>
            <person name="Kim Y.B."/>
            <person name="Roh S.W."/>
        </authorList>
    </citation>
    <scope>NUCLEOTIDE SEQUENCE [LARGE SCALE GENOMIC DNA]</scope>
    <source>
        <strain evidence="2 5">JCM 16430</strain>
    </source>
</reference>
<feature type="transmembrane region" description="Helical" evidence="1">
    <location>
        <begin position="36"/>
        <end position="59"/>
    </location>
</feature>
<dbReference type="Proteomes" id="UP000282007">
    <property type="component" value="Chromosome"/>
</dbReference>
<keyword evidence="1" id="KW-1133">Transmembrane helix</keyword>
<evidence type="ECO:0000313" key="4">
    <source>
        <dbReference type="Proteomes" id="UP000277326"/>
    </source>
</evidence>